<dbReference type="Proteomes" id="UP001062846">
    <property type="component" value="Chromosome 11"/>
</dbReference>
<comment type="caution">
    <text evidence="1">The sequence shown here is derived from an EMBL/GenBank/DDBJ whole genome shotgun (WGS) entry which is preliminary data.</text>
</comment>
<evidence type="ECO:0000313" key="2">
    <source>
        <dbReference type="Proteomes" id="UP001062846"/>
    </source>
</evidence>
<reference evidence="1" key="1">
    <citation type="submission" date="2022-02" db="EMBL/GenBank/DDBJ databases">
        <title>Plant Genome Project.</title>
        <authorList>
            <person name="Zhang R.-G."/>
        </authorList>
    </citation>
    <scope>NUCLEOTIDE SEQUENCE</scope>
    <source>
        <strain evidence="1">AT1</strain>
    </source>
</reference>
<proteinExistence type="predicted"/>
<gene>
    <name evidence="1" type="ORF">RHMOL_Rhmol11G0039700</name>
</gene>
<organism evidence="1 2">
    <name type="scientific">Rhododendron molle</name>
    <name type="common">Chinese azalea</name>
    <name type="synonym">Azalea mollis</name>
    <dbReference type="NCBI Taxonomy" id="49168"/>
    <lineage>
        <taxon>Eukaryota</taxon>
        <taxon>Viridiplantae</taxon>
        <taxon>Streptophyta</taxon>
        <taxon>Embryophyta</taxon>
        <taxon>Tracheophyta</taxon>
        <taxon>Spermatophyta</taxon>
        <taxon>Magnoliopsida</taxon>
        <taxon>eudicotyledons</taxon>
        <taxon>Gunneridae</taxon>
        <taxon>Pentapetalae</taxon>
        <taxon>asterids</taxon>
        <taxon>Ericales</taxon>
        <taxon>Ericaceae</taxon>
        <taxon>Ericoideae</taxon>
        <taxon>Rhodoreae</taxon>
        <taxon>Rhododendron</taxon>
    </lineage>
</organism>
<accession>A0ACC0LNT8</accession>
<sequence>MNPNMKTRHARAFPLSDALCLPSGASKNEQGAPHRRPGVVISEQGFSRVPGRARVKKLAQDYRIRLATWNIGTLTGKTRELVDTMLRRRISIACLQETKWVGEKAREIDDTGFKLYYTGKDRYRNGVGIVVDKHLKDSVVTVTRKGDRIILVKLVIGGSIVNIISAYAPQVGLDDLAKEQFWEQMDDVVREIPFGEKLFIGGDFNGHVGGHKQGYEKVHGGFGFGDLNEGGRRILDFAVAFDLIVGNTL</sequence>
<evidence type="ECO:0000313" key="1">
    <source>
        <dbReference type="EMBL" id="KAI8530227.1"/>
    </source>
</evidence>
<protein>
    <submittedName>
        <fullName evidence="1">Uncharacterized protein</fullName>
    </submittedName>
</protein>
<dbReference type="EMBL" id="CM046398">
    <property type="protein sequence ID" value="KAI8530227.1"/>
    <property type="molecule type" value="Genomic_DNA"/>
</dbReference>
<name>A0ACC0LNT8_RHOML</name>
<keyword evidence="2" id="KW-1185">Reference proteome</keyword>